<dbReference type="EMBL" id="DVFV01000092">
    <property type="protein sequence ID" value="HIQ90953.1"/>
    <property type="molecule type" value="Genomic_DNA"/>
</dbReference>
<reference evidence="2" key="2">
    <citation type="journal article" date="2021" name="PeerJ">
        <title>Extensive microbial diversity within the chicken gut microbiome revealed by metagenomics and culture.</title>
        <authorList>
            <person name="Gilroy R."/>
            <person name="Ravi A."/>
            <person name="Getino M."/>
            <person name="Pursley I."/>
            <person name="Horton D.L."/>
            <person name="Alikhan N.F."/>
            <person name="Baker D."/>
            <person name="Gharbi K."/>
            <person name="Hall N."/>
            <person name="Watson M."/>
            <person name="Adriaenssens E.M."/>
            <person name="Foster-Nyarko E."/>
            <person name="Jarju S."/>
            <person name="Secka A."/>
            <person name="Antonio M."/>
            <person name="Oren A."/>
            <person name="Chaudhuri R.R."/>
            <person name="La Ragione R."/>
            <person name="Hildebrand F."/>
            <person name="Pallen M.J."/>
        </authorList>
    </citation>
    <scope>NUCLEOTIDE SEQUENCE</scope>
    <source>
        <strain evidence="2">CHK147-3167</strain>
    </source>
</reference>
<comment type="caution">
    <text evidence="2">The sequence shown here is derived from an EMBL/GenBank/DDBJ whole genome shotgun (WGS) entry which is preliminary data.</text>
</comment>
<keyword evidence="1" id="KW-0175">Coiled coil</keyword>
<evidence type="ECO:0008006" key="4">
    <source>
        <dbReference type="Google" id="ProtNLM"/>
    </source>
</evidence>
<sequence length="160" mass="18465">MYEIFKNILNGKDYELVDILNKIDEYYIKSKLSKEEKEELEEEARKNANPVNSYADFQTQIDNLAEKIKELQVTVNANAQGMSAIKEAVEKLGGVLTPPEEQPAEDEYPEYVQPTGAHDAYHVGDKITYNGKKYECIYDGCVWDPKVYKDGWKEIEKEEE</sequence>
<evidence type="ECO:0000256" key="1">
    <source>
        <dbReference type="SAM" id="Coils"/>
    </source>
</evidence>
<proteinExistence type="predicted"/>
<gene>
    <name evidence="2" type="ORF">IAB27_04955</name>
</gene>
<evidence type="ECO:0000313" key="3">
    <source>
        <dbReference type="Proteomes" id="UP000886786"/>
    </source>
</evidence>
<reference evidence="2" key="1">
    <citation type="submission" date="2020-10" db="EMBL/GenBank/DDBJ databases">
        <authorList>
            <person name="Gilroy R."/>
        </authorList>
    </citation>
    <scope>NUCLEOTIDE SEQUENCE</scope>
    <source>
        <strain evidence="2">CHK147-3167</strain>
    </source>
</reference>
<dbReference type="Gene3D" id="2.10.10.90">
    <property type="match status" value="1"/>
</dbReference>
<protein>
    <recommendedName>
        <fullName evidence="4">Chitin-binding type-3 domain-containing protein</fullName>
    </recommendedName>
</protein>
<evidence type="ECO:0000313" key="2">
    <source>
        <dbReference type="EMBL" id="HIQ90953.1"/>
    </source>
</evidence>
<organism evidence="2 3">
    <name type="scientific">Candidatus Coprosoma intestinipullorum</name>
    <dbReference type="NCBI Taxonomy" id="2840752"/>
    <lineage>
        <taxon>Bacteria</taxon>
        <taxon>Bacillati</taxon>
        <taxon>Bacillota</taxon>
        <taxon>Bacillota incertae sedis</taxon>
        <taxon>Candidatus Coprosoma</taxon>
    </lineage>
</organism>
<dbReference type="Proteomes" id="UP000886786">
    <property type="component" value="Unassembled WGS sequence"/>
</dbReference>
<dbReference type="AlphaFoldDB" id="A0A9D0ZR33"/>
<accession>A0A9D0ZR33</accession>
<name>A0A9D0ZR33_9FIRM</name>
<feature type="coiled-coil region" evidence="1">
    <location>
        <begin position="23"/>
        <end position="74"/>
    </location>
</feature>